<evidence type="ECO:0000313" key="2">
    <source>
        <dbReference type="Proteomes" id="UP000824109"/>
    </source>
</evidence>
<dbReference type="InterPro" id="IPR046169">
    <property type="entry name" value="DUF6171"/>
</dbReference>
<organism evidence="1 2">
    <name type="scientific">Candidatus Ornithomonoglobus merdipullorum</name>
    <dbReference type="NCBI Taxonomy" id="2840895"/>
    <lineage>
        <taxon>Bacteria</taxon>
        <taxon>Bacillati</taxon>
        <taxon>Bacillota</taxon>
        <taxon>Clostridia</taxon>
        <taxon>Candidatus Ornithomonoglobus</taxon>
    </lineage>
</organism>
<proteinExistence type="predicted"/>
<evidence type="ECO:0000313" key="1">
    <source>
        <dbReference type="EMBL" id="HIU56740.1"/>
    </source>
</evidence>
<name>A0A9D1MAC1_9FIRM</name>
<sequence>MAKCKRCGIKTVLSEADIERMVGEVRSMPRIRLTDEETYEKRLTVCRSCEKLEYGSTCALCGCVMQVRALMRDGHCPFPRKPKW</sequence>
<reference evidence="1" key="2">
    <citation type="journal article" date="2021" name="PeerJ">
        <title>Extensive microbial diversity within the chicken gut microbiome revealed by metagenomics and culture.</title>
        <authorList>
            <person name="Gilroy R."/>
            <person name="Ravi A."/>
            <person name="Getino M."/>
            <person name="Pursley I."/>
            <person name="Horton D.L."/>
            <person name="Alikhan N.F."/>
            <person name="Baker D."/>
            <person name="Gharbi K."/>
            <person name="Hall N."/>
            <person name="Watson M."/>
            <person name="Adriaenssens E.M."/>
            <person name="Foster-Nyarko E."/>
            <person name="Jarju S."/>
            <person name="Secka A."/>
            <person name="Antonio M."/>
            <person name="Oren A."/>
            <person name="Chaudhuri R.R."/>
            <person name="La Ragione R."/>
            <person name="Hildebrand F."/>
            <person name="Pallen M.J."/>
        </authorList>
    </citation>
    <scope>NUCLEOTIDE SEQUENCE</scope>
    <source>
        <strain evidence="1">USAMLcec3-3695</strain>
    </source>
</reference>
<dbReference type="Pfam" id="PF19668">
    <property type="entry name" value="DUF6171"/>
    <property type="match status" value="1"/>
</dbReference>
<dbReference type="Proteomes" id="UP000824109">
    <property type="component" value="Unassembled WGS sequence"/>
</dbReference>
<reference evidence="1" key="1">
    <citation type="submission" date="2020-10" db="EMBL/GenBank/DDBJ databases">
        <authorList>
            <person name="Gilroy R."/>
        </authorList>
    </citation>
    <scope>NUCLEOTIDE SEQUENCE</scope>
    <source>
        <strain evidence="1">USAMLcec3-3695</strain>
    </source>
</reference>
<dbReference type="EMBL" id="DVNB01000029">
    <property type="protein sequence ID" value="HIU56740.1"/>
    <property type="molecule type" value="Genomic_DNA"/>
</dbReference>
<protein>
    <submittedName>
        <fullName evidence="1">Uncharacterized protein</fullName>
    </submittedName>
</protein>
<dbReference type="AlphaFoldDB" id="A0A9D1MAC1"/>
<accession>A0A9D1MAC1</accession>
<gene>
    <name evidence="1" type="ORF">IAA61_02875</name>
</gene>
<comment type="caution">
    <text evidence="1">The sequence shown here is derived from an EMBL/GenBank/DDBJ whole genome shotgun (WGS) entry which is preliminary data.</text>
</comment>